<evidence type="ECO:0000259" key="5">
    <source>
        <dbReference type="PROSITE" id="PS51384"/>
    </source>
</evidence>
<comment type="cofactor">
    <cofactor evidence="1">
        <name>FAD</name>
        <dbReference type="ChEBI" id="CHEBI:57692"/>
    </cofactor>
</comment>
<dbReference type="Pfam" id="PF00175">
    <property type="entry name" value="NAD_binding_1"/>
    <property type="match status" value="1"/>
</dbReference>
<dbReference type="InterPro" id="IPR017938">
    <property type="entry name" value="Riboflavin_synthase-like_b-brl"/>
</dbReference>
<keyword evidence="6" id="KW-0560">Oxidoreductase</keyword>
<dbReference type="Gene3D" id="3.40.50.80">
    <property type="entry name" value="Nucleotide-binding domain of ferredoxin-NADP reductase (FNR) module"/>
    <property type="match status" value="1"/>
</dbReference>
<dbReference type="InterPro" id="IPR050415">
    <property type="entry name" value="MRET"/>
</dbReference>
<evidence type="ECO:0000259" key="4">
    <source>
        <dbReference type="PROSITE" id="PS51085"/>
    </source>
</evidence>
<dbReference type="PROSITE" id="PS51085">
    <property type="entry name" value="2FE2S_FER_2"/>
    <property type="match status" value="1"/>
</dbReference>
<dbReference type="Gene3D" id="2.40.30.10">
    <property type="entry name" value="Translation factors"/>
    <property type="match status" value="1"/>
</dbReference>
<dbReference type="InterPro" id="IPR008333">
    <property type="entry name" value="Cbr1-like_FAD-bd_dom"/>
</dbReference>
<name>A0A433SFS9_9BURK</name>
<evidence type="ECO:0000313" key="7">
    <source>
        <dbReference type="Proteomes" id="UP000286947"/>
    </source>
</evidence>
<sequence length="348" mass="38825">MSFQVTVEPSGRTFSVEPDETVLEAAIRAQVGLPYGCKSGACSSCKCQMTSGKVNQTPYQENVLSQAELDAGLILTCCAKPATDLVLHANIVSSADTFDIRKLPCRVTRMERCRDDVMIVHLQLPANDTLQYHAGQYIEFILKDGNRRSYSMANAPHTQVPNGVGIELHIRLMTGGLFTTHVFDGMKERDILRIEGPFGTFFLREDSDKPIIFLVSGTGFAPIKAILEHMQHQNISRPAHLYWGGRRPKDLYMREWLEQQMALMPNLSFIPVISDALPQDQWLGRTGFVHQAVMADFPDLLTYQVYACGAPVMVESAQRDFSAQCGLPENEFYADAFTSAADHQQTVK</sequence>
<dbReference type="SUPFAM" id="SSF63380">
    <property type="entry name" value="Riboflavin synthase domain-like"/>
    <property type="match status" value="1"/>
</dbReference>
<gene>
    <name evidence="6" type="primary">ascD</name>
    <name evidence="6" type="ORF">CUZ56_00046</name>
</gene>
<dbReference type="PANTHER" id="PTHR47354:SF5">
    <property type="entry name" value="PROTEIN RFBI"/>
    <property type="match status" value="1"/>
</dbReference>
<evidence type="ECO:0000256" key="2">
    <source>
        <dbReference type="ARBA" id="ARBA00022714"/>
    </source>
</evidence>
<dbReference type="InterPro" id="IPR036010">
    <property type="entry name" value="2Fe-2S_ferredoxin-like_sf"/>
</dbReference>
<dbReference type="InterPro" id="IPR017927">
    <property type="entry name" value="FAD-bd_FR_type"/>
</dbReference>
<feature type="domain" description="FAD-binding FR-type" evidence="5">
    <location>
        <begin position="100"/>
        <end position="204"/>
    </location>
</feature>
<dbReference type="InterPro" id="IPR039261">
    <property type="entry name" value="FNR_nucleotide-bd"/>
</dbReference>
<organism evidence="6 7">
    <name type="scientific">Saezia sanguinis</name>
    <dbReference type="NCBI Taxonomy" id="1965230"/>
    <lineage>
        <taxon>Bacteria</taxon>
        <taxon>Pseudomonadati</taxon>
        <taxon>Pseudomonadota</taxon>
        <taxon>Betaproteobacteria</taxon>
        <taxon>Burkholderiales</taxon>
        <taxon>Saeziaceae</taxon>
        <taxon>Saezia</taxon>
    </lineage>
</organism>
<dbReference type="InterPro" id="IPR001041">
    <property type="entry name" value="2Fe-2S_ferredoxin-type"/>
</dbReference>
<dbReference type="EC" id="1.17.1.-" evidence="6"/>
<dbReference type="CDD" id="cd00207">
    <property type="entry name" value="fer2"/>
    <property type="match status" value="1"/>
</dbReference>
<dbReference type="Gene3D" id="3.10.20.30">
    <property type="match status" value="1"/>
</dbReference>
<keyword evidence="2" id="KW-0479">Metal-binding</keyword>
<keyword evidence="2" id="KW-0408">Iron</keyword>
<evidence type="ECO:0000256" key="1">
    <source>
        <dbReference type="ARBA" id="ARBA00001974"/>
    </source>
</evidence>
<dbReference type="GO" id="GO:0016491">
    <property type="term" value="F:oxidoreductase activity"/>
    <property type="evidence" value="ECO:0007669"/>
    <property type="project" value="UniProtKB-KW"/>
</dbReference>
<dbReference type="InterPro" id="IPR006058">
    <property type="entry name" value="2Fe2S_fd_BS"/>
</dbReference>
<comment type="cofactor">
    <cofactor evidence="3">
        <name>[2Fe-2S] cluster</name>
        <dbReference type="ChEBI" id="CHEBI:190135"/>
    </cofactor>
</comment>
<dbReference type="CDD" id="cd06189">
    <property type="entry name" value="flavin_oxioreductase"/>
    <property type="match status" value="1"/>
</dbReference>
<feature type="domain" description="2Fe-2S ferredoxin-type" evidence="4">
    <location>
        <begin position="3"/>
        <end position="93"/>
    </location>
</feature>
<dbReference type="Proteomes" id="UP000286947">
    <property type="component" value="Unassembled WGS sequence"/>
</dbReference>
<dbReference type="InterPro" id="IPR001709">
    <property type="entry name" value="Flavoprot_Pyr_Nucl_cyt_Rdtase"/>
</dbReference>
<dbReference type="OrthoDB" id="9806195at2"/>
<dbReference type="SUPFAM" id="SSF54292">
    <property type="entry name" value="2Fe-2S ferredoxin-like"/>
    <property type="match status" value="1"/>
</dbReference>
<keyword evidence="2" id="KW-0001">2Fe-2S</keyword>
<dbReference type="AlphaFoldDB" id="A0A433SFS9"/>
<dbReference type="InterPro" id="IPR012675">
    <property type="entry name" value="Beta-grasp_dom_sf"/>
</dbReference>
<evidence type="ECO:0000313" key="6">
    <source>
        <dbReference type="EMBL" id="RUS67572.1"/>
    </source>
</evidence>
<reference evidence="6 7" key="1">
    <citation type="submission" date="2018-01" db="EMBL/GenBank/DDBJ databases">
        <title>Saezia sanguinis gen. nov., sp. nov., in the order Burkholderiales isolated from human blood.</title>
        <authorList>
            <person name="Medina-Pascual M.J."/>
            <person name="Valdezate S."/>
            <person name="Monzon S."/>
            <person name="Cuesta I."/>
            <person name="Carrasco G."/>
            <person name="Villalon P."/>
            <person name="Saez-Nieto J.A."/>
        </authorList>
    </citation>
    <scope>NUCLEOTIDE SEQUENCE [LARGE SCALE GENOMIC DNA]</scope>
    <source>
        <strain evidence="6 7">CNM695-12</strain>
    </source>
</reference>
<dbReference type="PRINTS" id="PR00410">
    <property type="entry name" value="PHEHYDRXLASE"/>
</dbReference>
<keyword evidence="7" id="KW-1185">Reference proteome</keyword>
<protein>
    <submittedName>
        <fullName evidence="6">CDP-6-deoxy-L-threo-D-glycero-4-hexulose-3-dehydrase reductase</fullName>
        <ecNumber evidence="6">1.17.1.-</ecNumber>
    </submittedName>
</protein>
<dbReference type="RefSeq" id="WP_126977072.1">
    <property type="nucleotide sequence ID" value="NZ_PQSP01000001.1"/>
</dbReference>
<dbReference type="PROSITE" id="PS00197">
    <property type="entry name" value="2FE2S_FER_1"/>
    <property type="match status" value="1"/>
</dbReference>
<dbReference type="Pfam" id="PF00970">
    <property type="entry name" value="FAD_binding_6"/>
    <property type="match status" value="1"/>
</dbReference>
<dbReference type="GO" id="GO:0051537">
    <property type="term" value="F:2 iron, 2 sulfur cluster binding"/>
    <property type="evidence" value="ECO:0007669"/>
    <property type="project" value="UniProtKB-KW"/>
</dbReference>
<comment type="caution">
    <text evidence="6">The sequence shown here is derived from an EMBL/GenBank/DDBJ whole genome shotgun (WGS) entry which is preliminary data.</text>
</comment>
<dbReference type="InterPro" id="IPR001433">
    <property type="entry name" value="OxRdtase_FAD/NAD-bd"/>
</dbReference>
<dbReference type="EMBL" id="PQSP01000001">
    <property type="protein sequence ID" value="RUS67572.1"/>
    <property type="molecule type" value="Genomic_DNA"/>
</dbReference>
<dbReference type="Pfam" id="PF00111">
    <property type="entry name" value="Fer2"/>
    <property type="match status" value="1"/>
</dbReference>
<dbReference type="PANTHER" id="PTHR47354">
    <property type="entry name" value="NADH OXIDOREDUCTASE HCR"/>
    <property type="match status" value="1"/>
</dbReference>
<dbReference type="PRINTS" id="PR00371">
    <property type="entry name" value="FPNCR"/>
</dbReference>
<proteinExistence type="predicted"/>
<accession>A0A433SFS9</accession>
<evidence type="ECO:0000256" key="3">
    <source>
        <dbReference type="ARBA" id="ARBA00034078"/>
    </source>
</evidence>
<dbReference type="SUPFAM" id="SSF52343">
    <property type="entry name" value="Ferredoxin reductase-like, C-terminal NADP-linked domain"/>
    <property type="match status" value="1"/>
</dbReference>
<dbReference type="PROSITE" id="PS51384">
    <property type="entry name" value="FAD_FR"/>
    <property type="match status" value="1"/>
</dbReference>
<keyword evidence="2" id="KW-0411">Iron-sulfur</keyword>